<dbReference type="GO" id="GO:0016787">
    <property type="term" value="F:hydrolase activity"/>
    <property type="evidence" value="ECO:0007669"/>
    <property type="project" value="UniProtKB-KW"/>
</dbReference>
<dbReference type="InterPro" id="IPR050300">
    <property type="entry name" value="GDXG_lipolytic_enzyme"/>
</dbReference>
<accession>A0A5S3PF38</accession>
<sequence length="296" mass="31856">MTVDPCFAELLSDPRNHVRPLPRAVLDQARAAADDRLALAPKRQVHELRDLRIPAGDRDIACRLYVPRAGGDLPVVVFFHGGGWVWGSLDSHDSICRSLALDSGCAVLSVAYRLSPETPYPAAPDDCSCALDWVHRHGAEEGLDPARIAVCGDSSGAHLALMTALATDLPLRHLGLFYPPLDPACASASQHAYADNHLLTRDGMLWFWTCYLGDAAAPSLADKELSRLPPTSIGLAECDILHDEGADLHDRLGAAGVPTRLRVYKGMIHAFISLPHITPIAGTALKDMARDISAAM</sequence>
<dbReference type="PROSITE" id="PS01173">
    <property type="entry name" value="LIPASE_GDXG_HIS"/>
    <property type="match status" value="1"/>
</dbReference>
<name>A0A5S3PF38_9RHOB</name>
<evidence type="ECO:0000256" key="1">
    <source>
        <dbReference type="ARBA" id="ARBA00010515"/>
    </source>
</evidence>
<reference evidence="4 5" key="1">
    <citation type="submission" date="2019-05" db="EMBL/GenBank/DDBJ databases">
        <title>Sulfitobacter sabulilitoris sp. nov., isolated from a marine sand.</title>
        <authorList>
            <person name="Yoon J.-H."/>
        </authorList>
    </citation>
    <scope>NUCLEOTIDE SEQUENCE [LARGE SCALE GENOMIC DNA]</scope>
    <source>
        <strain evidence="4 5">HSMS-29</strain>
    </source>
</reference>
<dbReference type="PANTHER" id="PTHR48081">
    <property type="entry name" value="AB HYDROLASE SUPERFAMILY PROTEIN C4A8.06C"/>
    <property type="match status" value="1"/>
</dbReference>
<dbReference type="InterPro" id="IPR002168">
    <property type="entry name" value="Lipase_GDXG_HIS_AS"/>
</dbReference>
<dbReference type="AlphaFoldDB" id="A0A5S3PF38"/>
<dbReference type="InterPro" id="IPR013094">
    <property type="entry name" value="AB_hydrolase_3"/>
</dbReference>
<gene>
    <name evidence="4" type="ORF">FDT80_13340</name>
</gene>
<dbReference type="SUPFAM" id="SSF53474">
    <property type="entry name" value="alpha/beta-Hydrolases"/>
    <property type="match status" value="1"/>
</dbReference>
<dbReference type="Pfam" id="PF07859">
    <property type="entry name" value="Abhydrolase_3"/>
    <property type="match status" value="1"/>
</dbReference>
<evidence type="ECO:0000313" key="4">
    <source>
        <dbReference type="EMBL" id="TMM51730.1"/>
    </source>
</evidence>
<organism evidence="4 5">
    <name type="scientific">Sulfitobacter sabulilitoris</name>
    <dbReference type="NCBI Taxonomy" id="2562655"/>
    <lineage>
        <taxon>Bacteria</taxon>
        <taxon>Pseudomonadati</taxon>
        <taxon>Pseudomonadota</taxon>
        <taxon>Alphaproteobacteria</taxon>
        <taxon>Rhodobacterales</taxon>
        <taxon>Roseobacteraceae</taxon>
        <taxon>Sulfitobacter</taxon>
    </lineage>
</organism>
<dbReference type="InterPro" id="IPR029058">
    <property type="entry name" value="AB_hydrolase_fold"/>
</dbReference>
<proteinExistence type="inferred from homology"/>
<keyword evidence="2 4" id="KW-0378">Hydrolase</keyword>
<comment type="caution">
    <text evidence="4">The sequence shown here is derived from an EMBL/GenBank/DDBJ whole genome shotgun (WGS) entry which is preliminary data.</text>
</comment>
<keyword evidence="5" id="KW-1185">Reference proteome</keyword>
<dbReference type="Gene3D" id="3.40.50.1820">
    <property type="entry name" value="alpha/beta hydrolase"/>
    <property type="match status" value="1"/>
</dbReference>
<dbReference type="EMBL" id="VANS01000003">
    <property type="protein sequence ID" value="TMM51730.1"/>
    <property type="molecule type" value="Genomic_DNA"/>
</dbReference>
<evidence type="ECO:0000256" key="2">
    <source>
        <dbReference type="ARBA" id="ARBA00022801"/>
    </source>
</evidence>
<dbReference type="Proteomes" id="UP000309550">
    <property type="component" value="Unassembled WGS sequence"/>
</dbReference>
<dbReference type="RefSeq" id="WP_138662803.1">
    <property type="nucleotide sequence ID" value="NZ_VANS01000003.1"/>
</dbReference>
<dbReference type="PANTHER" id="PTHR48081:SF8">
    <property type="entry name" value="ALPHA_BETA HYDROLASE FOLD-3 DOMAIN-CONTAINING PROTEIN-RELATED"/>
    <property type="match status" value="1"/>
</dbReference>
<feature type="domain" description="Alpha/beta hydrolase fold-3" evidence="3">
    <location>
        <begin position="76"/>
        <end position="272"/>
    </location>
</feature>
<dbReference type="OrthoDB" id="9806180at2"/>
<comment type="similarity">
    <text evidence="1">Belongs to the 'GDXG' lipolytic enzyme family.</text>
</comment>
<evidence type="ECO:0000259" key="3">
    <source>
        <dbReference type="Pfam" id="PF07859"/>
    </source>
</evidence>
<protein>
    <submittedName>
        <fullName evidence="4">Alpha/beta hydrolase</fullName>
    </submittedName>
</protein>
<evidence type="ECO:0000313" key="5">
    <source>
        <dbReference type="Proteomes" id="UP000309550"/>
    </source>
</evidence>